<keyword evidence="4" id="KW-1185">Reference proteome</keyword>
<dbReference type="PANTHER" id="PTHR46553:SF3">
    <property type="entry name" value="ADENINE NUCLEOTIDE ALPHA HYDROLASES-LIKE SUPERFAMILY PROTEIN"/>
    <property type="match status" value="1"/>
</dbReference>
<organism evidence="3 4">
    <name type="scientific">Arthrobacter gandavensis</name>
    <dbReference type="NCBI Taxonomy" id="169960"/>
    <lineage>
        <taxon>Bacteria</taxon>
        <taxon>Bacillati</taxon>
        <taxon>Actinomycetota</taxon>
        <taxon>Actinomycetes</taxon>
        <taxon>Micrococcales</taxon>
        <taxon>Micrococcaceae</taxon>
        <taxon>Arthrobacter</taxon>
    </lineage>
</organism>
<dbReference type="PRINTS" id="PR01438">
    <property type="entry name" value="UNVRSLSTRESS"/>
</dbReference>
<evidence type="ECO:0000313" key="3">
    <source>
        <dbReference type="EMBL" id="GAA1905521.1"/>
    </source>
</evidence>
<dbReference type="InterPro" id="IPR006015">
    <property type="entry name" value="Universal_stress_UspA"/>
</dbReference>
<evidence type="ECO:0000259" key="2">
    <source>
        <dbReference type="Pfam" id="PF00582"/>
    </source>
</evidence>
<gene>
    <name evidence="3" type="ORF">GCM10009688_06880</name>
</gene>
<protein>
    <submittedName>
        <fullName evidence="3">Universal stress protein</fullName>
    </submittedName>
</protein>
<feature type="domain" description="UspA" evidence="2">
    <location>
        <begin position="25"/>
        <end position="160"/>
    </location>
</feature>
<sequence length="341" mass="35695">MVVCTRREPIVFDAEFEADPVRSGIVVGVDGSDQSICALTWAAREARRRNVPLHVVTAYTVPIFAASSMDAGYTAVDDAVIRDGARSVQEKALARISQPGLEVMSRVESGDAAAVLLELSQDAELMVVGSRGRGGFVGRLLGSVSSALPAHAKCPTVIVPLRTAGRLPESGVSAPAGSPVTDDVHQAVVVGVDGSEQGRAASLVAAEQARSTGLPLRIVCALPPFSGSLAWVPAPLDVDALHAELMEQLTAGRNWLQSHFPDVEMSVELVDGPPAEIMVGRTANVELVVLGTRGRGGFAGMLLGSTSQSVLHHAKGPVMVVPDYDDPRLADRAKFGPMAEE</sequence>
<dbReference type="SUPFAM" id="SSF52402">
    <property type="entry name" value="Adenine nucleotide alpha hydrolases-like"/>
    <property type="match status" value="2"/>
</dbReference>
<dbReference type="InterPro" id="IPR014729">
    <property type="entry name" value="Rossmann-like_a/b/a_fold"/>
</dbReference>
<accession>A0ABP5A8Y7</accession>
<proteinExistence type="inferred from homology"/>
<dbReference type="InterPro" id="IPR006016">
    <property type="entry name" value="UspA"/>
</dbReference>
<dbReference type="Gene3D" id="3.40.50.620">
    <property type="entry name" value="HUPs"/>
    <property type="match status" value="2"/>
</dbReference>
<comment type="caution">
    <text evidence="3">The sequence shown here is derived from an EMBL/GenBank/DDBJ whole genome shotgun (WGS) entry which is preliminary data.</text>
</comment>
<evidence type="ECO:0000256" key="1">
    <source>
        <dbReference type="ARBA" id="ARBA00008791"/>
    </source>
</evidence>
<feature type="domain" description="UspA" evidence="2">
    <location>
        <begin position="187"/>
        <end position="322"/>
    </location>
</feature>
<dbReference type="Proteomes" id="UP001500784">
    <property type="component" value="Unassembled WGS sequence"/>
</dbReference>
<name>A0ABP5A8Y7_9MICC</name>
<reference evidence="4" key="1">
    <citation type="journal article" date="2019" name="Int. J. Syst. Evol. Microbiol.">
        <title>The Global Catalogue of Microorganisms (GCM) 10K type strain sequencing project: providing services to taxonomists for standard genome sequencing and annotation.</title>
        <authorList>
            <consortium name="The Broad Institute Genomics Platform"/>
            <consortium name="The Broad Institute Genome Sequencing Center for Infectious Disease"/>
            <person name="Wu L."/>
            <person name="Ma J."/>
        </authorList>
    </citation>
    <scope>NUCLEOTIDE SEQUENCE [LARGE SCALE GENOMIC DNA]</scope>
    <source>
        <strain evidence="4">JCM 13316</strain>
    </source>
</reference>
<dbReference type="Pfam" id="PF00582">
    <property type="entry name" value="Usp"/>
    <property type="match status" value="2"/>
</dbReference>
<dbReference type="EMBL" id="BAAALV010000002">
    <property type="protein sequence ID" value="GAA1905521.1"/>
    <property type="molecule type" value="Genomic_DNA"/>
</dbReference>
<comment type="similarity">
    <text evidence="1">Belongs to the universal stress protein A family.</text>
</comment>
<dbReference type="PANTHER" id="PTHR46553">
    <property type="entry name" value="ADENINE NUCLEOTIDE ALPHA HYDROLASES-LIKE SUPERFAMILY PROTEIN"/>
    <property type="match status" value="1"/>
</dbReference>
<evidence type="ECO:0000313" key="4">
    <source>
        <dbReference type="Proteomes" id="UP001500784"/>
    </source>
</evidence>